<protein>
    <submittedName>
        <fullName evidence="1">Uncharacterized protein</fullName>
    </submittedName>
</protein>
<sequence length="153" mass="17144">MMPLIQLLELMEPLAAYFPSNFDTNRASNIGVKACATGLVAWEVYQFGREVKKDYNAGGPLLHTAHATVKSVVGYSSYIAAAKLFITLETKVPEVDWLLLGFWEVCNRFIETFLAGGAGELVGKWAAQKVMPIVEEVEDWEHDEDDEDEEEEE</sequence>
<dbReference type="AlphaFoldDB" id="A0A2A6BZH7"/>
<name>A0A2A6BZH7_PRIPA</name>
<gene>
    <name evidence="1" type="primary">WBGene00280432</name>
</gene>
<keyword evidence="2" id="KW-1185">Reference proteome</keyword>
<organism evidence="1 2">
    <name type="scientific">Pristionchus pacificus</name>
    <name type="common">Parasitic nematode worm</name>
    <dbReference type="NCBI Taxonomy" id="54126"/>
    <lineage>
        <taxon>Eukaryota</taxon>
        <taxon>Metazoa</taxon>
        <taxon>Ecdysozoa</taxon>
        <taxon>Nematoda</taxon>
        <taxon>Chromadorea</taxon>
        <taxon>Rhabditida</taxon>
        <taxon>Rhabditina</taxon>
        <taxon>Diplogasteromorpha</taxon>
        <taxon>Diplogasteroidea</taxon>
        <taxon>Neodiplogasteridae</taxon>
        <taxon>Pristionchus</taxon>
    </lineage>
</organism>
<accession>A0A2A6BZH7</accession>
<dbReference type="Proteomes" id="UP000005239">
    <property type="component" value="Unassembled WGS sequence"/>
</dbReference>
<reference evidence="1" key="2">
    <citation type="submission" date="2022-06" db="UniProtKB">
        <authorList>
            <consortium name="EnsemblMetazoa"/>
        </authorList>
    </citation>
    <scope>IDENTIFICATION</scope>
    <source>
        <strain evidence="1">PS312</strain>
    </source>
</reference>
<evidence type="ECO:0000313" key="1">
    <source>
        <dbReference type="EnsemblMetazoa" id="PPA42063.1"/>
    </source>
</evidence>
<evidence type="ECO:0000313" key="2">
    <source>
        <dbReference type="Proteomes" id="UP000005239"/>
    </source>
</evidence>
<reference evidence="2" key="1">
    <citation type="journal article" date="2008" name="Nat. Genet.">
        <title>The Pristionchus pacificus genome provides a unique perspective on nematode lifestyle and parasitism.</title>
        <authorList>
            <person name="Dieterich C."/>
            <person name="Clifton S.W."/>
            <person name="Schuster L.N."/>
            <person name="Chinwalla A."/>
            <person name="Delehaunty K."/>
            <person name="Dinkelacker I."/>
            <person name="Fulton L."/>
            <person name="Fulton R."/>
            <person name="Godfrey J."/>
            <person name="Minx P."/>
            <person name="Mitreva M."/>
            <person name="Roeseler W."/>
            <person name="Tian H."/>
            <person name="Witte H."/>
            <person name="Yang S.P."/>
            <person name="Wilson R.K."/>
            <person name="Sommer R.J."/>
        </authorList>
    </citation>
    <scope>NUCLEOTIDE SEQUENCE [LARGE SCALE GENOMIC DNA]</scope>
    <source>
        <strain evidence="2">PS312</strain>
    </source>
</reference>
<accession>A0A8R1YZT5</accession>
<dbReference type="EnsemblMetazoa" id="PPA42063.1">
    <property type="protein sequence ID" value="PPA42063.1"/>
    <property type="gene ID" value="WBGene00280432"/>
</dbReference>
<proteinExistence type="predicted"/>